<reference evidence="12" key="2">
    <citation type="submission" date="2016-04" db="UniProtKB">
        <authorList>
            <consortium name="WormBaseParasite"/>
        </authorList>
    </citation>
    <scope>IDENTIFICATION</scope>
</reference>
<dbReference type="SUPFAM" id="SSF52540">
    <property type="entry name" value="P-loop containing nucleoside triphosphate hydrolases"/>
    <property type="match status" value="1"/>
</dbReference>
<keyword evidence="5" id="KW-0347">Helicase</keyword>
<evidence type="ECO:0000313" key="11">
    <source>
        <dbReference type="Proteomes" id="UP000035642"/>
    </source>
</evidence>
<dbReference type="STRING" id="6313.A0A158P9R0"/>
<dbReference type="PANTHER" id="PTHR47961:SF6">
    <property type="entry name" value="DNA-DIRECTED DNA POLYMERASE"/>
    <property type="match status" value="1"/>
</dbReference>
<evidence type="ECO:0000256" key="5">
    <source>
        <dbReference type="ARBA" id="ARBA00022806"/>
    </source>
</evidence>
<keyword evidence="6" id="KW-0067">ATP-binding</keyword>
<dbReference type="GO" id="GO:0004386">
    <property type="term" value="F:helicase activity"/>
    <property type="evidence" value="ECO:0007669"/>
    <property type="project" value="UniProtKB-KW"/>
</dbReference>
<sequence length="423" mass="46467">MISGHGRTFPEWVPSDVVAAYLEKNISCLFDWQSDVLQLAEAHDGNVVYSAPTSAGKSIVAELIALRLALTGKKVLFLLPYISMAKERMHFLQRAWRRIDIQVAAFMGAQSAPSREWTAAVCTTEKANSLLNHAILDGRMEEIGLVVIDELHMVYDSSRGAVLESLCAKINIWNSRKPNSAIRIIGMSATLDNLTEVGSWLRAKVIETQFRPVELHERICCDGQISDLKTGVAIRSVPKRFRLKDDPHCVVGLAAEGIFFRKLVLVFCSSKSDVEKVALDLAKVLDGIYRSNQVIASRVNRSALRRVQENLMRSAGTLDTVLAKTLPRGVAFHHAGLTAEERECIEDGFRSGVILVLIATSTLSSGVNLPAGRVVIKAQIRGPAAINATSYKQMSGRSGRLGEVEIGNTTPHHYFMSCLNNSK</sequence>
<keyword evidence="11" id="KW-1185">Reference proteome</keyword>
<comment type="subcellular location">
    <subcellularLocation>
        <location evidence="1">Nucleus</location>
    </subcellularLocation>
</comment>
<dbReference type="PROSITE" id="PS51192">
    <property type="entry name" value="HELICASE_ATP_BIND_1"/>
    <property type="match status" value="1"/>
</dbReference>
<name>A0A158P9R0_ANGCA</name>
<keyword evidence="3" id="KW-0227">DNA damage</keyword>
<keyword evidence="2" id="KW-0547">Nucleotide-binding</keyword>
<dbReference type="InterPro" id="IPR050474">
    <property type="entry name" value="Hel308_SKI2-like"/>
</dbReference>
<dbReference type="GO" id="GO:0016787">
    <property type="term" value="F:hydrolase activity"/>
    <property type="evidence" value="ECO:0007669"/>
    <property type="project" value="UniProtKB-KW"/>
</dbReference>
<evidence type="ECO:0000256" key="3">
    <source>
        <dbReference type="ARBA" id="ARBA00022763"/>
    </source>
</evidence>
<dbReference type="GO" id="GO:0003676">
    <property type="term" value="F:nucleic acid binding"/>
    <property type="evidence" value="ECO:0007669"/>
    <property type="project" value="InterPro"/>
</dbReference>
<evidence type="ECO:0000256" key="4">
    <source>
        <dbReference type="ARBA" id="ARBA00022801"/>
    </source>
</evidence>
<dbReference type="FunFam" id="3.40.50.300:FF:000813">
    <property type="entry name" value="helicase POLQ-like isoform X1"/>
    <property type="match status" value="1"/>
</dbReference>
<dbReference type="InterPro" id="IPR001650">
    <property type="entry name" value="Helicase_C-like"/>
</dbReference>
<dbReference type="GO" id="GO:0005634">
    <property type="term" value="C:nucleus"/>
    <property type="evidence" value="ECO:0007669"/>
    <property type="project" value="UniProtKB-SubCell"/>
</dbReference>
<accession>A0A158P9R0</accession>
<evidence type="ECO:0000259" key="9">
    <source>
        <dbReference type="PROSITE" id="PS51192"/>
    </source>
</evidence>
<dbReference type="SMART" id="SM00490">
    <property type="entry name" value="HELICc"/>
    <property type="match status" value="1"/>
</dbReference>
<feature type="domain" description="Helicase C-terminal" evidence="10">
    <location>
        <begin position="252"/>
        <end position="423"/>
    </location>
</feature>
<dbReference type="Pfam" id="PF00270">
    <property type="entry name" value="DEAD"/>
    <property type="match status" value="1"/>
</dbReference>
<dbReference type="GO" id="GO:0006281">
    <property type="term" value="P:DNA repair"/>
    <property type="evidence" value="ECO:0007669"/>
    <property type="project" value="UniProtKB-KW"/>
</dbReference>
<dbReference type="InterPro" id="IPR014001">
    <property type="entry name" value="Helicase_ATP-bd"/>
</dbReference>
<dbReference type="InterPro" id="IPR011545">
    <property type="entry name" value="DEAD/DEAH_box_helicase_dom"/>
</dbReference>
<dbReference type="WBParaSite" id="ACAC_0000855101-mRNA-1">
    <property type="protein sequence ID" value="ACAC_0000855101-mRNA-1"/>
    <property type="gene ID" value="ACAC_0000855101"/>
</dbReference>
<evidence type="ECO:0000256" key="8">
    <source>
        <dbReference type="ARBA" id="ARBA00023242"/>
    </source>
</evidence>
<keyword evidence="4" id="KW-0378">Hydrolase</keyword>
<dbReference type="GO" id="GO:0005524">
    <property type="term" value="F:ATP binding"/>
    <property type="evidence" value="ECO:0007669"/>
    <property type="project" value="UniProtKB-KW"/>
</dbReference>
<evidence type="ECO:0000256" key="6">
    <source>
        <dbReference type="ARBA" id="ARBA00022840"/>
    </source>
</evidence>
<proteinExistence type="predicted"/>
<protein>
    <submittedName>
        <fullName evidence="12">DNA-directed DNA polymerase</fullName>
    </submittedName>
</protein>
<dbReference type="Pfam" id="PF00271">
    <property type="entry name" value="Helicase_C"/>
    <property type="match status" value="1"/>
</dbReference>
<reference evidence="11" key="1">
    <citation type="submission" date="2012-09" db="EMBL/GenBank/DDBJ databases">
        <authorList>
            <person name="Martin A.A."/>
        </authorList>
    </citation>
    <scope>NUCLEOTIDE SEQUENCE</scope>
</reference>
<keyword evidence="7" id="KW-0234">DNA repair</keyword>
<evidence type="ECO:0000256" key="1">
    <source>
        <dbReference type="ARBA" id="ARBA00004123"/>
    </source>
</evidence>
<evidence type="ECO:0000313" key="12">
    <source>
        <dbReference type="WBParaSite" id="ACAC_0000855101-mRNA-1"/>
    </source>
</evidence>
<dbReference type="Gene3D" id="3.40.50.300">
    <property type="entry name" value="P-loop containing nucleotide triphosphate hydrolases"/>
    <property type="match status" value="2"/>
</dbReference>
<dbReference type="PANTHER" id="PTHR47961">
    <property type="entry name" value="DNA POLYMERASE THETA, PUTATIVE (AFU_ORTHOLOGUE AFUA_1G05260)-RELATED"/>
    <property type="match status" value="1"/>
</dbReference>
<feature type="domain" description="Helicase ATP-binding" evidence="9">
    <location>
        <begin position="38"/>
        <end position="209"/>
    </location>
</feature>
<keyword evidence="8" id="KW-0539">Nucleus</keyword>
<evidence type="ECO:0000259" key="10">
    <source>
        <dbReference type="PROSITE" id="PS51194"/>
    </source>
</evidence>
<evidence type="ECO:0000256" key="7">
    <source>
        <dbReference type="ARBA" id="ARBA00023204"/>
    </source>
</evidence>
<dbReference type="InterPro" id="IPR027417">
    <property type="entry name" value="P-loop_NTPase"/>
</dbReference>
<dbReference type="CDD" id="cd18795">
    <property type="entry name" value="SF2_C_Ski2"/>
    <property type="match status" value="1"/>
</dbReference>
<dbReference type="Proteomes" id="UP000035642">
    <property type="component" value="Unassembled WGS sequence"/>
</dbReference>
<evidence type="ECO:0000256" key="2">
    <source>
        <dbReference type="ARBA" id="ARBA00022741"/>
    </source>
</evidence>
<organism evidence="11 12">
    <name type="scientific">Angiostrongylus cantonensis</name>
    <name type="common">Rat lungworm</name>
    <dbReference type="NCBI Taxonomy" id="6313"/>
    <lineage>
        <taxon>Eukaryota</taxon>
        <taxon>Metazoa</taxon>
        <taxon>Ecdysozoa</taxon>
        <taxon>Nematoda</taxon>
        <taxon>Chromadorea</taxon>
        <taxon>Rhabditida</taxon>
        <taxon>Rhabditina</taxon>
        <taxon>Rhabditomorpha</taxon>
        <taxon>Strongyloidea</taxon>
        <taxon>Metastrongylidae</taxon>
        <taxon>Angiostrongylus</taxon>
    </lineage>
</organism>
<dbReference type="PROSITE" id="PS51194">
    <property type="entry name" value="HELICASE_CTER"/>
    <property type="match status" value="1"/>
</dbReference>
<dbReference type="SMART" id="SM00487">
    <property type="entry name" value="DEXDc"/>
    <property type="match status" value="1"/>
</dbReference>
<dbReference type="AlphaFoldDB" id="A0A158P9R0"/>